<dbReference type="PANTHER" id="PTHR11771">
    <property type="entry name" value="LIPOXYGENASE"/>
    <property type="match status" value="1"/>
</dbReference>
<dbReference type="Gene3D" id="1.20.245.10">
    <property type="entry name" value="Lipoxygenase-1, Domain 5"/>
    <property type="match status" value="1"/>
</dbReference>
<evidence type="ECO:0000256" key="9">
    <source>
        <dbReference type="SAM" id="SignalP"/>
    </source>
</evidence>
<feature type="domain" description="Lipoxygenase" evidence="10">
    <location>
        <begin position="54"/>
        <end position="618"/>
    </location>
</feature>
<organism evidence="11 12">
    <name type="scientific">Pyricularia oryzae</name>
    <name type="common">Rice blast fungus</name>
    <name type="synonym">Magnaporthe oryzae</name>
    <dbReference type="NCBI Taxonomy" id="318829"/>
    <lineage>
        <taxon>Eukaryota</taxon>
        <taxon>Fungi</taxon>
        <taxon>Dikarya</taxon>
        <taxon>Ascomycota</taxon>
        <taxon>Pezizomycotina</taxon>
        <taxon>Sordariomycetes</taxon>
        <taxon>Sordariomycetidae</taxon>
        <taxon>Magnaporthales</taxon>
        <taxon>Pyriculariaceae</taxon>
        <taxon>Pyricularia</taxon>
    </lineage>
</organism>
<evidence type="ECO:0000256" key="8">
    <source>
        <dbReference type="ARBA" id="ARBA00023211"/>
    </source>
</evidence>
<proteinExistence type="predicted"/>
<gene>
    <name evidence="11" type="ORF">PoMZ_07153</name>
</gene>
<evidence type="ECO:0000256" key="4">
    <source>
        <dbReference type="ARBA" id="ARBA00021175"/>
    </source>
</evidence>
<sequence>MRVLVWIAGLAPLAVAVPSSSYRVVAARADNTSASVAPSQNVSGAAPPELIVYTLPCEDGNSTARTAEIRLKQATLLYGPSLLGNASYFPGGPLGDAISLRDQTVWEGAAVVQSLRAFTDAAKVAANIKQNGGLNSLDDFKVLYQDGWKGSVPQGIARGQSENYTSDLLFSMERLSVNPYILKRLHPTEDALPFQVDRATVKQLTKTSLKALHAAGRLFVADHSYQRNYTRLANRYSAACTALFYLDPRSNQFLPLAIKTNVGADLTYTPLDTDNNNWLLAKIMFNNNDLFHGQIFHVAYPHAIAEIVHLAALRTMSARHPVLALMERLMYQAYAVRPLGERVLFNKGGLFEQNFAYPQDMVYKFVGDSYPTTGRWRAGYLDTDVRARGLVDADYGPELPHFPFYEDGSRLVEVIRRFVRSFVDATYHESDEMVAKDAELQAWVAEANGPAGVKDFEPGPLDTRERLVEVLTHMAWLTGCAHHVLNQGEPVTASGVLPMHPTALYAPVPTSKANTTADLLGYLPSAQKSVDQVTLLARFNRPDVVPTNQTLRYMFAAPQLLLGNGEAYRRANQRFVRAMGRISDEVKARRFDDRGLSQGMPFIWQALDPGNIPFYLSV</sequence>
<dbReference type="SUPFAM" id="SSF48484">
    <property type="entry name" value="Lipoxigenase"/>
    <property type="match status" value="1"/>
</dbReference>
<accession>A0A4P7NEF3</accession>
<keyword evidence="6" id="KW-0223">Dioxygenase</keyword>
<dbReference type="Pfam" id="PF00305">
    <property type="entry name" value="Lipoxygenase"/>
    <property type="match status" value="1"/>
</dbReference>
<dbReference type="AlphaFoldDB" id="A0A4P7NEF3"/>
<evidence type="ECO:0000259" key="10">
    <source>
        <dbReference type="PROSITE" id="PS51393"/>
    </source>
</evidence>
<dbReference type="GO" id="GO:0046872">
    <property type="term" value="F:metal ion binding"/>
    <property type="evidence" value="ECO:0007669"/>
    <property type="project" value="UniProtKB-KW"/>
</dbReference>
<dbReference type="EC" id="1.13.11.45" evidence="3"/>
<evidence type="ECO:0000256" key="3">
    <source>
        <dbReference type="ARBA" id="ARBA00013178"/>
    </source>
</evidence>
<evidence type="ECO:0000313" key="12">
    <source>
        <dbReference type="Proteomes" id="UP000294847"/>
    </source>
</evidence>
<evidence type="ECO:0000256" key="7">
    <source>
        <dbReference type="ARBA" id="ARBA00023002"/>
    </source>
</evidence>
<keyword evidence="9" id="KW-0732">Signal</keyword>
<dbReference type="GO" id="GO:0050584">
    <property type="term" value="F:linoleate 11-lipoxygenase activity"/>
    <property type="evidence" value="ECO:0007669"/>
    <property type="project" value="UniProtKB-EC"/>
</dbReference>
<evidence type="ECO:0000256" key="1">
    <source>
        <dbReference type="ARBA" id="ARBA00000366"/>
    </source>
</evidence>
<dbReference type="InterPro" id="IPR036226">
    <property type="entry name" value="LipOase_C_sf"/>
</dbReference>
<comment type="catalytic activity">
    <reaction evidence="1">
        <text>(9Z,12Z)-octadecadienoate + O2 = (11S)-hydroperoxy-(9Z,12Z)-octadecadienoate</text>
        <dbReference type="Rhea" id="RHEA:18993"/>
        <dbReference type="ChEBI" id="CHEBI:15379"/>
        <dbReference type="ChEBI" id="CHEBI:30245"/>
        <dbReference type="ChEBI" id="CHEBI:57467"/>
        <dbReference type="EC" id="1.13.11.45"/>
    </reaction>
</comment>
<keyword evidence="7" id="KW-0560">Oxidoreductase</keyword>
<name>A0A4P7NEF3_PYROR</name>
<keyword evidence="5" id="KW-0479">Metal-binding</keyword>
<dbReference type="EMBL" id="CP034207">
    <property type="protein sequence ID" value="QBZ60215.1"/>
    <property type="molecule type" value="Genomic_DNA"/>
</dbReference>
<comment type="cofactor">
    <cofactor evidence="2">
        <name>Mn(2+)</name>
        <dbReference type="ChEBI" id="CHEBI:29035"/>
    </cofactor>
</comment>
<dbReference type="GO" id="GO:0043651">
    <property type="term" value="P:linoleic acid metabolic process"/>
    <property type="evidence" value="ECO:0007669"/>
    <property type="project" value="UniProtKB-ARBA"/>
</dbReference>
<evidence type="ECO:0000256" key="2">
    <source>
        <dbReference type="ARBA" id="ARBA00001936"/>
    </source>
</evidence>
<dbReference type="GO" id="GO:0034440">
    <property type="term" value="P:lipid oxidation"/>
    <property type="evidence" value="ECO:0007669"/>
    <property type="project" value="InterPro"/>
</dbReference>
<keyword evidence="8" id="KW-0464">Manganese</keyword>
<dbReference type="Proteomes" id="UP000294847">
    <property type="component" value="Chromosome 4"/>
</dbReference>
<evidence type="ECO:0000256" key="6">
    <source>
        <dbReference type="ARBA" id="ARBA00022964"/>
    </source>
</evidence>
<dbReference type="InterPro" id="IPR013819">
    <property type="entry name" value="LipOase_C"/>
</dbReference>
<reference evidence="11 12" key="1">
    <citation type="journal article" date="2019" name="Mol. Biol. Evol.">
        <title>Blast fungal genomes show frequent chromosomal changes, gene gains and losses, and effector gene turnover.</title>
        <authorList>
            <person name="Gomez Luciano L.B."/>
            <person name="Jason Tsai I."/>
            <person name="Chuma I."/>
            <person name="Tosa Y."/>
            <person name="Chen Y.H."/>
            <person name="Li J.Y."/>
            <person name="Li M.Y."/>
            <person name="Jade Lu M.Y."/>
            <person name="Nakayashiki H."/>
            <person name="Li W.H."/>
        </authorList>
    </citation>
    <scope>NUCLEOTIDE SEQUENCE [LARGE SCALE GENOMIC DNA]</scope>
    <source>
        <strain evidence="11">MZ5-1-6</strain>
    </source>
</reference>
<feature type="chain" id="PRO_5020386014" description="Manganese lipoxygenase" evidence="9">
    <location>
        <begin position="17"/>
        <end position="618"/>
    </location>
</feature>
<dbReference type="PROSITE" id="PS51393">
    <property type="entry name" value="LIPOXYGENASE_3"/>
    <property type="match status" value="1"/>
</dbReference>
<evidence type="ECO:0000256" key="5">
    <source>
        <dbReference type="ARBA" id="ARBA00022723"/>
    </source>
</evidence>
<dbReference type="InterPro" id="IPR000907">
    <property type="entry name" value="LipOase"/>
</dbReference>
<feature type="signal peptide" evidence="9">
    <location>
        <begin position="1"/>
        <end position="16"/>
    </location>
</feature>
<dbReference type="Gene3D" id="3.10.450.60">
    <property type="match status" value="1"/>
</dbReference>
<evidence type="ECO:0000313" key="11">
    <source>
        <dbReference type="EMBL" id="QBZ60215.1"/>
    </source>
</evidence>
<protein>
    <recommendedName>
        <fullName evidence="4">Manganese lipoxygenase</fullName>
        <ecNumber evidence="3">1.13.11.45</ecNumber>
    </recommendedName>
</protein>